<feature type="domain" description="EF-hand" evidence="2">
    <location>
        <begin position="431"/>
        <end position="466"/>
    </location>
</feature>
<organism evidence="3 4">
    <name type="scientific">Leucocoprinus birnbaumii</name>
    <dbReference type="NCBI Taxonomy" id="56174"/>
    <lineage>
        <taxon>Eukaryota</taxon>
        <taxon>Fungi</taxon>
        <taxon>Dikarya</taxon>
        <taxon>Basidiomycota</taxon>
        <taxon>Agaricomycotina</taxon>
        <taxon>Agaricomycetes</taxon>
        <taxon>Agaricomycetidae</taxon>
        <taxon>Agaricales</taxon>
        <taxon>Agaricineae</taxon>
        <taxon>Agaricaceae</taxon>
        <taxon>Leucocoprinus</taxon>
    </lineage>
</organism>
<evidence type="ECO:0000259" key="2">
    <source>
        <dbReference type="PROSITE" id="PS50222"/>
    </source>
</evidence>
<dbReference type="EMBL" id="JANIEX010001901">
    <property type="protein sequence ID" value="KAJ3553538.1"/>
    <property type="molecule type" value="Genomic_DNA"/>
</dbReference>
<dbReference type="InterPro" id="IPR002048">
    <property type="entry name" value="EF_hand_dom"/>
</dbReference>
<comment type="caution">
    <text evidence="3">The sequence shown here is derived from an EMBL/GenBank/DDBJ whole genome shotgun (WGS) entry which is preliminary data.</text>
</comment>
<keyword evidence="4" id="KW-1185">Reference proteome</keyword>
<evidence type="ECO:0000256" key="1">
    <source>
        <dbReference type="SAM" id="MobiDB-lite"/>
    </source>
</evidence>
<accession>A0AAD5VEB0</accession>
<dbReference type="Proteomes" id="UP001213000">
    <property type="component" value="Unassembled WGS sequence"/>
</dbReference>
<feature type="region of interest" description="Disordered" evidence="1">
    <location>
        <begin position="392"/>
        <end position="418"/>
    </location>
</feature>
<evidence type="ECO:0000313" key="4">
    <source>
        <dbReference type="Proteomes" id="UP001213000"/>
    </source>
</evidence>
<reference evidence="3" key="1">
    <citation type="submission" date="2022-07" db="EMBL/GenBank/DDBJ databases">
        <title>Genome Sequence of Leucocoprinus birnbaumii.</title>
        <authorList>
            <person name="Buettner E."/>
        </authorList>
    </citation>
    <scope>NUCLEOTIDE SEQUENCE</scope>
    <source>
        <strain evidence="3">VT141</strain>
    </source>
</reference>
<proteinExistence type="predicted"/>
<name>A0AAD5VEB0_9AGAR</name>
<dbReference type="GO" id="GO:0005509">
    <property type="term" value="F:calcium ion binding"/>
    <property type="evidence" value="ECO:0007669"/>
    <property type="project" value="InterPro"/>
</dbReference>
<gene>
    <name evidence="3" type="ORF">NP233_g12621</name>
</gene>
<dbReference type="AlphaFoldDB" id="A0AAD5VEB0"/>
<sequence length="991" mass="113537">MTSTPASPYLRISIEGDSVVNGSREIFDESVSYEEQLEKFFSENKQLIHDAQRGVELLGEDDTPKALVRTRKIVSAVAQGLEILAALHPAVKVVSVAFRIVVNIGITSSSQGSRIDALRLAMTQTVAALFRLRDVKSLPDVKYPNGVVLNDFLKPLMAKIASDIQRCLAFCEIYQKDKFIVRILKFSDYEDRITQFSKQFADNRDELYRALAVNTATKIDQVDSKLDDLKYQLNTILEKLDSPRMKDMLAWVKDNGGPQSVIKSNDLIETLFKKSGESRAKFADKGENERVDVEMIKSILQREMKETLEGKMKEHLKMLTLRLQVHTEQLVHSVRDIVTAGAHDKIIHEDIRRLWQLMGWPGSVEAIRFAHALRDYFTGQFIVRSSELLSNTESEGPNLPATPSTLQEEFPSSSSITTPHLENGRWEITYLHVASLQTILEAIDDDGTGFISIKEANTFVAERPEDWSLLQWIAFWAQGWEISLLRYKSFIIPMLKELFWIRDTVLEANVTAVDKYLYRCPIIDVERIMRSVKTAGAYGHVHPDLLNLTTSYVDREEEKLRSKLEKCGYYVDKAFIEKEITSQGRIERFLFPLLYLVLRYHIRCLRRARKNLVENEYFFEFLALSLKSILGAVDERLNSLRAIHIQMRSNFDAYLENAALGMFRIYKDMQGKRYDPAEDCLIMPWVEALEGVGVNKSTQDFYFNGEEPSGMRQGFEETPLLHEAEEGDENLPGWRLGLLERNDQYDALHDIIAGQWTGYITSQDASLLNDLELIQLTLKFTDTDSGTIFGRAEVWLGEFKVRGEVHRLEDEISFHLIFDYDDDELLLLRGTFNRGKGVLAGVCAGKLADSAEQIDDFKTPHVDKEYGPSSYLFEFRRCPAEVFHLRKILRTGANKAQARWTFLRNAIYTLVRQDLCSTKHLLGWVKNTMTFVKLYQRHALTEDETSFSDVKPLSAAERQEWAGLKESMPPLTIGPVVRLMSWYNNRLPSHS</sequence>
<protein>
    <recommendedName>
        <fullName evidence="2">EF-hand domain-containing protein</fullName>
    </recommendedName>
</protein>
<dbReference type="PROSITE" id="PS50222">
    <property type="entry name" value="EF_HAND_2"/>
    <property type="match status" value="1"/>
</dbReference>
<evidence type="ECO:0000313" key="3">
    <source>
        <dbReference type="EMBL" id="KAJ3553538.1"/>
    </source>
</evidence>